<organism evidence="2 3">
    <name type="scientific">Plasmopara halstedii</name>
    <name type="common">Downy mildew of sunflower</name>
    <dbReference type="NCBI Taxonomy" id="4781"/>
    <lineage>
        <taxon>Eukaryota</taxon>
        <taxon>Sar</taxon>
        <taxon>Stramenopiles</taxon>
        <taxon>Oomycota</taxon>
        <taxon>Peronosporomycetes</taxon>
        <taxon>Peronosporales</taxon>
        <taxon>Peronosporaceae</taxon>
        <taxon>Plasmopara</taxon>
    </lineage>
</organism>
<sequence>MKFSVVATIAGMAIFVLAAPSRAVVSFTRSLEVEKKYEVQNEQQNTQNEERVLADDGLKETASNGWNALFGGKKLRALAYRLEAADMIDNGYVDEDEELLASGGRRRALAFGGRRRR</sequence>
<protein>
    <submittedName>
        <fullName evidence="2">RxLR-like protein</fullName>
    </submittedName>
</protein>
<keyword evidence="1" id="KW-0732">Signal</keyword>
<evidence type="ECO:0000313" key="3">
    <source>
        <dbReference type="Proteomes" id="UP000054928"/>
    </source>
</evidence>
<dbReference type="Proteomes" id="UP000054928">
    <property type="component" value="Unassembled WGS sequence"/>
</dbReference>
<keyword evidence="3" id="KW-1185">Reference proteome</keyword>
<feature type="chain" id="PRO_5006058394" evidence="1">
    <location>
        <begin position="19"/>
        <end position="117"/>
    </location>
</feature>
<reference evidence="3" key="1">
    <citation type="submission" date="2014-09" db="EMBL/GenBank/DDBJ databases">
        <authorList>
            <person name="Sharma Rahul"/>
            <person name="Thines Marco"/>
        </authorList>
    </citation>
    <scope>NUCLEOTIDE SEQUENCE [LARGE SCALE GENOMIC DNA]</scope>
</reference>
<accession>A0A0P1A5B8</accession>
<dbReference type="GeneID" id="36395138"/>
<evidence type="ECO:0000313" key="2">
    <source>
        <dbReference type="EMBL" id="CEG35748.1"/>
    </source>
</evidence>
<dbReference type="EMBL" id="CCYD01000109">
    <property type="protein sequence ID" value="CEG35748.1"/>
    <property type="molecule type" value="Genomic_DNA"/>
</dbReference>
<name>A0A0P1A5B8_PLAHL</name>
<feature type="signal peptide" evidence="1">
    <location>
        <begin position="1"/>
        <end position="18"/>
    </location>
</feature>
<proteinExistence type="predicted"/>
<dbReference type="RefSeq" id="XP_024572117.1">
    <property type="nucleotide sequence ID" value="XM_024727625.1"/>
</dbReference>
<dbReference type="AlphaFoldDB" id="A0A0P1A5B8"/>
<evidence type="ECO:0000256" key="1">
    <source>
        <dbReference type="SAM" id="SignalP"/>
    </source>
</evidence>
<dbReference type="STRING" id="4781.A0A0P1A5B8"/>